<feature type="binding site" evidence="11">
    <location>
        <position position="141"/>
    </location>
    <ligand>
        <name>Zn(2+)</name>
        <dbReference type="ChEBI" id="CHEBI:29105"/>
    </ligand>
</feature>
<dbReference type="GO" id="GO:0046872">
    <property type="term" value="F:metal ion binding"/>
    <property type="evidence" value="ECO:0007669"/>
    <property type="project" value="UniProtKB-KW"/>
</dbReference>
<evidence type="ECO:0000256" key="9">
    <source>
        <dbReference type="ARBA" id="ARBA00023146"/>
    </source>
</evidence>
<evidence type="ECO:0000256" key="2">
    <source>
        <dbReference type="ARBA" id="ARBA00004496"/>
    </source>
</evidence>
<dbReference type="NCBIfam" id="TIGR00398">
    <property type="entry name" value="metG"/>
    <property type="match status" value="1"/>
</dbReference>
<dbReference type="InterPro" id="IPR023458">
    <property type="entry name" value="Met-tRNA_ligase_1"/>
</dbReference>
<accession>A0A9J6P3L3</accession>
<dbReference type="CDD" id="cd07957">
    <property type="entry name" value="Anticodon_Ia_Met"/>
    <property type="match status" value="1"/>
</dbReference>
<feature type="binding site" evidence="11">
    <location>
        <position position="156"/>
    </location>
    <ligand>
        <name>Zn(2+)</name>
        <dbReference type="ChEBI" id="CHEBI:29105"/>
    </ligand>
</feature>
<dbReference type="SUPFAM" id="SSF52374">
    <property type="entry name" value="Nucleotidylyl transferase"/>
    <property type="match status" value="1"/>
</dbReference>
<keyword evidence="8 11" id="KW-0648">Protein biosynthesis</keyword>
<sequence>MKVFIGGAWPYANGSLHLGHIAALLPGDVLARYHRLKGDDVLYVSGSDCHGSPIALRGKKEKKSPKEIAERYHSEFKKSFNGLDFSYDYYGATYDKEHSNEVKRLLTIIKENGYIYEKESEQFYCKSCDEFLADRFIEGECPQCGLTARGDQCDYCSKLLAPTELINPVCKNCGESPILRKTKHLYFKLSAFQEDIEKLVKDNKNIWRENAVNQTLSYLNEGLHDRAVTRDLSWGIDVPFEGYEKKKIYVWIEAVCGYLTASLNVREDWREFWQENDVKNYFVHGKDNIPFHTIIFPSILKGINQEFKLPERVISSEYLTIEGKKLSTSRNWAIWVDDFIKRYNSDSLRYYLLANGPERRDSDFSWNDFVNRHNGELLGAFGNLVNRTLLYIEKSFDNIIPSGKVNEEIRQLTVDVFKRVGEKIENGEFKKCVEEIFNYVRYGNKYFDTETPWITFKEDREKCNNSIHNIVYIIANLSILLEPFLPKSSKEIRRELGIDIINWGEINIDGLNKLNGVNKLFDRIDKKVIEEELKRLNGEN</sequence>
<evidence type="ECO:0000259" key="13">
    <source>
        <dbReference type="Pfam" id="PF19303"/>
    </source>
</evidence>
<feature type="binding site" evidence="11">
    <location>
        <position position="144"/>
    </location>
    <ligand>
        <name>Zn(2+)</name>
        <dbReference type="ChEBI" id="CHEBI:29105"/>
    </ligand>
</feature>
<dbReference type="GO" id="GO:0004825">
    <property type="term" value="F:methionine-tRNA ligase activity"/>
    <property type="evidence" value="ECO:0007669"/>
    <property type="project" value="UniProtKB-UniRule"/>
</dbReference>
<dbReference type="Proteomes" id="UP001056429">
    <property type="component" value="Unassembled WGS sequence"/>
</dbReference>
<dbReference type="EC" id="6.1.1.10" evidence="11"/>
<keyword evidence="15" id="KW-1185">Reference proteome</keyword>
<dbReference type="InterPro" id="IPR029038">
    <property type="entry name" value="MetRS_Zn"/>
</dbReference>
<comment type="subcellular location">
    <subcellularLocation>
        <location evidence="2 11">Cytoplasm</location>
    </subcellularLocation>
</comment>
<evidence type="ECO:0000256" key="5">
    <source>
        <dbReference type="ARBA" id="ARBA00022598"/>
    </source>
</evidence>
<dbReference type="Pfam" id="PF19303">
    <property type="entry name" value="Anticodon_3"/>
    <property type="match status" value="1"/>
</dbReference>
<dbReference type="EMBL" id="JAGSOJ010000003">
    <property type="protein sequence ID" value="MCM1990964.1"/>
    <property type="molecule type" value="Genomic_DNA"/>
</dbReference>
<feature type="binding site" evidence="11">
    <location>
        <position position="328"/>
    </location>
    <ligand>
        <name>ATP</name>
        <dbReference type="ChEBI" id="CHEBI:30616"/>
    </ligand>
</feature>
<dbReference type="InterPro" id="IPR014758">
    <property type="entry name" value="Met-tRNA_synth"/>
</dbReference>
<dbReference type="Gene3D" id="1.10.730.10">
    <property type="entry name" value="Isoleucyl-tRNA Synthetase, Domain 1"/>
    <property type="match status" value="1"/>
</dbReference>
<comment type="cofactor">
    <cofactor evidence="11">
        <name>Zn(2+)</name>
        <dbReference type="ChEBI" id="CHEBI:29105"/>
    </cofactor>
    <text evidence="11">Binds 1 zinc ion per subunit.</text>
</comment>
<protein>
    <recommendedName>
        <fullName evidence="11">Methionine--tRNA ligase</fullName>
        <ecNumber evidence="11">6.1.1.10</ecNumber>
    </recommendedName>
    <alternativeName>
        <fullName evidence="11">Methionyl-tRNA synthetase</fullName>
        <shortName evidence="11">MetRS</shortName>
    </alternativeName>
</protein>
<keyword evidence="7 11" id="KW-0067">ATP-binding</keyword>
<keyword evidence="11" id="KW-0862">Zinc</keyword>
<dbReference type="GO" id="GO:0005829">
    <property type="term" value="C:cytosol"/>
    <property type="evidence" value="ECO:0007669"/>
    <property type="project" value="TreeGrafter"/>
</dbReference>
<evidence type="ECO:0000256" key="6">
    <source>
        <dbReference type="ARBA" id="ARBA00022741"/>
    </source>
</evidence>
<comment type="subunit">
    <text evidence="11">Monomer.</text>
</comment>
<dbReference type="SUPFAM" id="SSF47323">
    <property type="entry name" value="Anticodon-binding domain of a subclass of class I aminoacyl-tRNA synthetases"/>
    <property type="match status" value="1"/>
</dbReference>
<organism evidence="14 15">
    <name type="scientific">Oceanirhabdus seepicola</name>
    <dbReference type="NCBI Taxonomy" id="2828781"/>
    <lineage>
        <taxon>Bacteria</taxon>
        <taxon>Bacillati</taxon>
        <taxon>Bacillota</taxon>
        <taxon>Clostridia</taxon>
        <taxon>Eubacteriales</taxon>
        <taxon>Clostridiaceae</taxon>
        <taxon>Oceanirhabdus</taxon>
    </lineage>
</organism>
<dbReference type="PANTHER" id="PTHR45765">
    <property type="entry name" value="METHIONINE--TRNA LIGASE"/>
    <property type="match status" value="1"/>
</dbReference>
<evidence type="ECO:0000256" key="3">
    <source>
        <dbReference type="ARBA" id="ARBA00008258"/>
    </source>
</evidence>
<dbReference type="Pfam" id="PF09334">
    <property type="entry name" value="tRNA-synt_1g"/>
    <property type="match status" value="1"/>
</dbReference>
<evidence type="ECO:0000313" key="15">
    <source>
        <dbReference type="Proteomes" id="UP001056429"/>
    </source>
</evidence>
<name>A0A9J6P3L3_9CLOT</name>
<evidence type="ECO:0000256" key="11">
    <source>
        <dbReference type="HAMAP-Rule" id="MF_00098"/>
    </source>
</evidence>
<feature type="domain" description="Methionyl/Leucyl tRNA synthetase" evidence="12">
    <location>
        <begin position="4"/>
        <end position="389"/>
    </location>
</feature>
<dbReference type="RefSeq" id="WP_250860074.1">
    <property type="nucleotide sequence ID" value="NZ_JAGSOJ010000003.1"/>
</dbReference>
<dbReference type="NCBIfam" id="NF001100">
    <property type="entry name" value="PRK00133.1"/>
    <property type="match status" value="1"/>
</dbReference>
<evidence type="ECO:0000256" key="8">
    <source>
        <dbReference type="ARBA" id="ARBA00022917"/>
    </source>
</evidence>
<reference evidence="14" key="2">
    <citation type="submission" date="2021-04" db="EMBL/GenBank/DDBJ databases">
        <authorList>
            <person name="Dong X."/>
        </authorList>
    </citation>
    <scope>NUCLEOTIDE SEQUENCE</scope>
    <source>
        <strain evidence="14">ZWT</strain>
    </source>
</reference>
<dbReference type="HAMAP" id="MF_00098">
    <property type="entry name" value="Met_tRNA_synth_type1"/>
    <property type="match status" value="1"/>
</dbReference>
<proteinExistence type="inferred from homology"/>
<feature type="binding site" evidence="11">
    <location>
        <position position="153"/>
    </location>
    <ligand>
        <name>Zn(2+)</name>
        <dbReference type="ChEBI" id="CHEBI:29105"/>
    </ligand>
</feature>
<comment type="function">
    <text evidence="1 11">Is required not only for elongation of protein synthesis but also for the initiation of all mRNA translation through initiator tRNA(fMet) aminoacylation.</text>
</comment>
<keyword evidence="4 11" id="KW-0963">Cytoplasm</keyword>
<dbReference type="SUPFAM" id="SSF57770">
    <property type="entry name" value="Methionyl-tRNA synthetase (MetRS), Zn-domain"/>
    <property type="match status" value="1"/>
</dbReference>
<dbReference type="InterPro" id="IPR014729">
    <property type="entry name" value="Rossmann-like_a/b/a_fold"/>
</dbReference>
<keyword evidence="9 11" id="KW-0030">Aminoacyl-tRNA synthetase</keyword>
<keyword evidence="5 11" id="KW-0436">Ligase</keyword>
<evidence type="ECO:0000256" key="4">
    <source>
        <dbReference type="ARBA" id="ARBA00022490"/>
    </source>
</evidence>
<dbReference type="PANTHER" id="PTHR45765:SF1">
    <property type="entry name" value="METHIONINE--TRNA LIGASE, CYTOPLASMIC"/>
    <property type="match status" value="1"/>
</dbReference>
<dbReference type="FunFam" id="2.20.28.20:FF:000001">
    <property type="entry name" value="Methionine--tRNA ligase"/>
    <property type="match status" value="1"/>
</dbReference>
<feature type="short sequence motif" description="'KMSKS' region" evidence="11">
    <location>
        <begin position="325"/>
        <end position="329"/>
    </location>
</feature>
<keyword evidence="6 11" id="KW-0547">Nucleotide-binding</keyword>
<evidence type="ECO:0000256" key="7">
    <source>
        <dbReference type="ARBA" id="ARBA00022840"/>
    </source>
</evidence>
<dbReference type="CDD" id="cd00814">
    <property type="entry name" value="MetRS_core"/>
    <property type="match status" value="1"/>
</dbReference>
<dbReference type="PROSITE" id="PS00178">
    <property type="entry name" value="AA_TRNA_LIGASE_I"/>
    <property type="match status" value="1"/>
</dbReference>
<dbReference type="Gene3D" id="2.20.28.20">
    <property type="entry name" value="Methionyl-tRNA synthetase, Zn-domain"/>
    <property type="match status" value="1"/>
</dbReference>
<keyword evidence="11" id="KW-0479">Metal-binding</keyword>
<dbReference type="GO" id="GO:0005524">
    <property type="term" value="F:ATP binding"/>
    <property type="evidence" value="ECO:0007669"/>
    <property type="project" value="UniProtKB-UniRule"/>
</dbReference>
<dbReference type="Gene3D" id="3.40.50.620">
    <property type="entry name" value="HUPs"/>
    <property type="match status" value="1"/>
</dbReference>
<gene>
    <name evidence="11" type="primary">metG</name>
    <name evidence="14" type="ORF">KDK92_14630</name>
</gene>
<dbReference type="InterPro" id="IPR033911">
    <property type="entry name" value="MetRS_core"/>
</dbReference>
<dbReference type="AlphaFoldDB" id="A0A9J6P3L3"/>
<comment type="catalytic activity">
    <reaction evidence="10 11">
        <text>tRNA(Met) + L-methionine + ATP = L-methionyl-tRNA(Met) + AMP + diphosphate</text>
        <dbReference type="Rhea" id="RHEA:13481"/>
        <dbReference type="Rhea" id="RHEA-COMP:9667"/>
        <dbReference type="Rhea" id="RHEA-COMP:9698"/>
        <dbReference type="ChEBI" id="CHEBI:30616"/>
        <dbReference type="ChEBI" id="CHEBI:33019"/>
        <dbReference type="ChEBI" id="CHEBI:57844"/>
        <dbReference type="ChEBI" id="CHEBI:78442"/>
        <dbReference type="ChEBI" id="CHEBI:78530"/>
        <dbReference type="ChEBI" id="CHEBI:456215"/>
        <dbReference type="EC" id="6.1.1.10"/>
    </reaction>
</comment>
<dbReference type="PRINTS" id="PR01041">
    <property type="entry name" value="TRNASYNTHMET"/>
</dbReference>
<comment type="caution">
    <text evidence="14">The sequence shown here is derived from an EMBL/GenBank/DDBJ whole genome shotgun (WGS) entry which is preliminary data.</text>
</comment>
<dbReference type="GO" id="GO:0006431">
    <property type="term" value="P:methionyl-tRNA aminoacylation"/>
    <property type="evidence" value="ECO:0007669"/>
    <property type="project" value="UniProtKB-UniRule"/>
</dbReference>
<dbReference type="InterPro" id="IPR041872">
    <property type="entry name" value="Anticodon_Met"/>
</dbReference>
<dbReference type="InterPro" id="IPR009080">
    <property type="entry name" value="tRNAsynth_Ia_anticodon-bd"/>
</dbReference>
<feature type="domain" description="Methionyl-tRNA synthetase anticodon-binding" evidence="13">
    <location>
        <begin position="409"/>
        <end position="515"/>
    </location>
</feature>
<dbReference type="InterPro" id="IPR015413">
    <property type="entry name" value="Methionyl/Leucyl_tRNA_Synth"/>
</dbReference>
<evidence type="ECO:0000256" key="1">
    <source>
        <dbReference type="ARBA" id="ARBA00003314"/>
    </source>
</evidence>
<evidence type="ECO:0000313" key="14">
    <source>
        <dbReference type="EMBL" id="MCM1990964.1"/>
    </source>
</evidence>
<feature type="short sequence motif" description="'HIGH' region" evidence="11">
    <location>
        <begin position="10"/>
        <end position="20"/>
    </location>
</feature>
<comment type="similarity">
    <text evidence="3 11">Belongs to the class-I aminoacyl-tRNA synthetase family. MetG type 1 subfamily.</text>
</comment>
<dbReference type="InterPro" id="IPR001412">
    <property type="entry name" value="aa-tRNA-synth_I_CS"/>
</dbReference>
<reference evidence="14" key="1">
    <citation type="journal article" date="2021" name="mSystems">
        <title>Bacteria and Archaea Synergistically Convert Glycine Betaine to Biogenic Methane in the Formosa Cold Seep of the South China Sea.</title>
        <authorList>
            <person name="Li L."/>
            <person name="Zhang W."/>
            <person name="Zhang S."/>
            <person name="Song L."/>
            <person name="Sun Q."/>
            <person name="Zhang H."/>
            <person name="Xiang H."/>
            <person name="Dong X."/>
        </authorList>
    </citation>
    <scope>NUCLEOTIDE SEQUENCE</scope>
    <source>
        <strain evidence="14">ZWT</strain>
    </source>
</reference>
<evidence type="ECO:0000256" key="10">
    <source>
        <dbReference type="ARBA" id="ARBA00047364"/>
    </source>
</evidence>
<evidence type="ECO:0000259" key="12">
    <source>
        <dbReference type="Pfam" id="PF09334"/>
    </source>
</evidence>